<evidence type="ECO:0000313" key="2">
    <source>
        <dbReference type="EMBL" id="GCC46458.1"/>
    </source>
</evidence>
<evidence type="ECO:0000313" key="3">
    <source>
        <dbReference type="Proteomes" id="UP000287033"/>
    </source>
</evidence>
<protein>
    <submittedName>
        <fullName evidence="2">Uncharacterized protein</fullName>
    </submittedName>
</protein>
<proteinExistence type="predicted"/>
<dbReference type="EMBL" id="BEZZ01186023">
    <property type="protein sequence ID" value="GCC46458.1"/>
    <property type="molecule type" value="Genomic_DNA"/>
</dbReference>
<feature type="region of interest" description="Disordered" evidence="1">
    <location>
        <begin position="1"/>
        <end position="195"/>
    </location>
</feature>
<dbReference type="AlphaFoldDB" id="A0A401TV06"/>
<keyword evidence="3" id="KW-1185">Reference proteome</keyword>
<reference evidence="2 3" key="1">
    <citation type="journal article" date="2018" name="Nat. Ecol. Evol.">
        <title>Shark genomes provide insights into elasmobranch evolution and the origin of vertebrates.</title>
        <authorList>
            <person name="Hara Y"/>
            <person name="Yamaguchi K"/>
            <person name="Onimaru K"/>
            <person name="Kadota M"/>
            <person name="Koyanagi M"/>
            <person name="Keeley SD"/>
            <person name="Tatsumi K"/>
            <person name="Tanaka K"/>
            <person name="Motone F"/>
            <person name="Kageyama Y"/>
            <person name="Nozu R"/>
            <person name="Adachi N"/>
            <person name="Nishimura O"/>
            <person name="Nakagawa R"/>
            <person name="Tanegashima C"/>
            <person name="Kiyatake I"/>
            <person name="Matsumoto R"/>
            <person name="Murakumo K"/>
            <person name="Nishida K"/>
            <person name="Terakita A"/>
            <person name="Kuratani S"/>
            <person name="Sato K"/>
            <person name="Hyodo S Kuraku.S."/>
        </authorList>
    </citation>
    <scope>NUCLEOTIDE SEQUENCE [LARGE SCALE GENOMIC DNA]</scope>
</reference>
<name>A0A401TV06_CHIPU</name>
<dbReference type="Proteomes" id="UP000287033">
    <property type="component" value="Unassembled WGS sequence"/>
</dbReference>
<feature type="non-terminal residue" evidence="2">
    <location>
        <position position="1"/>
    </location>
</feature>
<gene>
    <name evidence="2" type="ORF">chiPu_0030533</name>
</gene>
<comment type="caution">
    <text evidence="2">The sequence shown here is derived from an EMBL/GenBank/DDBJ whole genome shotgun (WGS) entry which is preliminary data.</text>
</comment>
<organism evidence="2 3">
    <name type="scientific">Chiloscyllium punctatum</name>
    <name type="common">Brownbanded bambooshark</name>
    <name type="synonym">Hemiscyllium punctatum</name>
    <dbReference type="NCBI Taxonomy" id="137246"/>
    <lineage>
        <taxon>Eukaryota</taxon>
        <taxon>Metazoa</taxon>
        <taxon>Chordata</taxon>
        <taxon>Craniata</taxon>
        <taxon>Vertebrata</taxon>
        <taxon>Chondrichthyes</taxon>
        <taxon>Elasmobranchii</taxon>
        <taxon>Galeomorphii</taxon>
        <taxon>Galeoidea</taxon>
        <taxon>Orectolobiformes</taxon>
        <taxon>Hemiscylliidae</taxon>
        <taxon>Chiloscyllium</taxon>
    </lineage>
</organism>
<feature type="compositionally biased region" description="Polar residues" evidence="1">
    <location>
        <begin position="173"/>
        <end position="183"/>
    </location>
</feature>
<sequence length="195" mass="19874">SLPLGLRTVRTPQKQPGLATASAAAAGGGTGAKSKAPGTNLAPSGHHEPAGTGRGGCKLPEGTPESAQQPGLEGEEAASVCDPPEERVPRLPTAEGEGEEEQEEEEEQGEEEQGEEVSTSGQPCLQREAGPQHQALPGTGTGTGTPGEERAPHAASPPDGEERAARSVASPVGYTSKSTNTEITFKKEPTVRTTP</sequence>
<feature type="compositionally biased region" description="Basic and acidic residues" evidence="1">
    <location>
        <begin position="184"/>
        <end position="195"/>
    </location>
</feature>
<feature type="compositionally biased region" description="Acidic residues" evidence="1">
    <location>
        <begin position="96"/>
        <end position="115"/>
    </location>
</feature>
<dbReference type="OrthoDB" id="10653557at2759"/>
<dbReference type="OMA" id="KSTNTEM"/>
<feature type="non-terminal residue" evidence="2">
    <location>
        <position position="195"/>
    </location>
</feature>
<accession>A0A401TV06</accession>
<evidence type="ECO:0000256" key="1">
    <source>
        <dbReference type="SAM" id="MobiDB-lite"/>
    </source>
</evidence>